<evidence type="ECO:0000313" key="1">
    <source>
        <dbReference type="EMBL" id="HFM98936.1"/>
    </source>
</evidence>
<proteinExistence type="predicted"/>
<name>A0A7C3PIY9_9CYAN</name>
<organism evidence="1">
    <name type="scientific">Oscillatoriales cyanobacterium SpSt-418</name>
    <dbReference type="NCBI Taxonomy" id="2282169"/>
    <lineage>
        <taxon>Bacteria</taxon>
        <taxon>Bacillati</taxon>
        <taxon>Cyanobacteriota</taxon>
        <taxon>Cyanophyceae</taxon>
        <taxon>Oscillatoriophycideae</taxon>
        <taxon>Oscillatoriales</taxon>
    </lineage>
</organism>
<sequence length="86" mass="9826">MKLETEFRIYLQLQSFLREATRSRSAYATTAYPPAESVWVVLQSFAAELCGQEALLLCRTGETKWLAWVPDYGEVTLERGMFSLPC</sequence>
<dbReference type="EMBL" id="DSRU01000215">
    <property type="protein sequence ID" value="HFM98936.1"/>
    <property type="molecule type" value="Genomic_DNA"/>
</dbReference>
<comment type="caution">
    <text evidence="1">The sequence shown here is derived from an EMBL/GenBank/DDBJ whole genome shotgun (WGS) entry which is preliminary data.</text>
</comment>
<dbReference type="AlphaFoldDB" id="A0A7C3PIY9"/>
<reference evidence="1" key="1">
    <citation type="journal article" date="2020" name="mSystems">
        <title>Genome- and Community-Level Interaction Insights into Carbon Utilization and Element Cycling Functions of Hydrothermarchaeota in Hydrothermal Sediment.</title>
        <authorList>
            <person name="Zhou Z."/>
            <person name="Liu Y."/>
            <person name="Xu W."/>
            <person name="Pan J."/>
            <person name="Luo Z.H."/>
            <person name="Li M."/>
        </authorList>
    </citation>
    <scope>NUCLEOTIDE SEQUENCE [LARGE SCALE GENOMIC DNA]</scope>
    <source>
        <strain evidence="1">SpSt-418</strain>
    </source>
</reference>
<gene>
    <name evidence="1" type="ORF">ENR64_14495</name>
</gene>
<protein>
    <submittedName>
        <fullName evidence="1">Uncharacterized protein</fullName>
    </submittedName>
</protein>
<accession>A0A7C3PIY9</accession>